<comment type="similarity">
    <text evidence="1">Belongs to the transglycosylase Slt family.</text>
</comment>
<gene>
    <name evidence="4" type="ORF">ACFFIT_12360</name>
</gene>
<accession>A0ABV6CFI6</accession>
<dbReference type="SUPFAM" id="SSF54106">
    <property type="entry name" value="LysM domain"/>
    <property type="match status" value="1"/>
</dbReference>
<dbReference type="Gene3D" id="3.10.350.10">
    <property type="entry name" value="LysM domain"/>
    <property type="match status" value="1"/>
</dbReference>
<feature type="domain" description="LysM" evidence="3">
    <location>
        <begin position="360"/>
        <end position="404"/>
    </location>
</feature>
<comment type="caution">
    <text evidence="4">The sequence shown here is derived from an EMBL/GenBank/DDBJ whole genome shotgun (WGS) entry which is preliminary data.</text>
</comment>
<dbReference type="Pfam" id="PF01464">
    <property type="entry name" value="SLT"/>
    <property type="match status" value="1"/>
</dbReference>
<dbReference type="InterPro" id="IPR008258">
    <property type="entry name" value="Transglycosylase_SLT_dom_1"/>
</dbReference>
<feature type="signal peptide" evidence="2">
    <location>
        <begin position="1"/>
        <end position="28"/>
    </location>
</feature>
<dbReference type="PROSITE" id="PS51782">
    <property type="entry name" value="LYSM"/>
    <property type="match status" value="1"/>
</dbReference>
<dbReference type="SMART" id="SM00257">
    <property type="entry name" value="LysM"/>
    <property type="match status" value="1"/>
</dbReference>
<evidence type="ECO:0000259" key="3">
    <source>
        <dbReference type="PROSITE" id="PS51782"/>
    </source>
</evidence>
<sequence>MKKTLQTLLFTTVFATFLLTGCQSQSNAKTIVAPTTTDNPDLDWIDKTFKKQDIWTFVASEMTLPNEKNDRVQKEIAFYEGKTRYFKDVSKRAEPYMYWISKEIKDRNLPMELVLIPVIESGFQTEVVSSQNAAGLWQFVPSTGKNFGLTQNQRYDGRHDVVASTKAALDLLEKLNKMFDGDWLLTLAAYNSGEGRVMKAIAANKKKGQPTDYWSLSSLPSGTQQYIPRILALQTIFKNPEAYGVSLTKADKSHALIPVKIDQPIELSAAADKLGITEGRLQTLNAGYKKGVTRENGEHYVLLPRALEKRFISSIESGEIARASFTNSEKSTALVSNEKKSTNKKSATAKKASSSPETKIVYTIKKGDSLGLIAQKHGVKLKDLRSWNAIKDDKKLQLGAKVTIYVKNSS</sequence>
<dbReference type="InterPro" id="IPR018392">
    <property type="entry name" value="LysM"/>
</dbReference>
<evidence type="ECO:0000256" key="1">
    <source>
        <dbReference type="ARBA" id="ARBA00007734"/>
    </source>
</evidence>
<name>A0ABV6CFI6_9GAMM</name>
<dbReference type="Pfam" id="PF01476">
    <property type="entry name" value="LysM"/>
    <property type="match status" value="1"/>
</dbReference>
<dbReference type="InterPro" id="IPR036779">
    <property type="entry name" value="LysM_dom_sf"/>
</dbReference>
<protein>
    <submittedName>
        <fullName evidence="4">Transglycosylase SLT domain-containing protein</fullName>
    </submittedName>
</protein>
<dbReference type="InterPro" id="IPR023346">
    <property type="entry name" value="Lysozyme-like_dom_sf"/>
</dbReference>
<evidence type="ECO:0000313" key="4">
    <source>
        <dbReference type="EMBL" id="MFC0180865.1"/>
    </source>
</evidence>
<feature type="chain" id="PRO_5046515787" evidence="2">
    <location>
        <begin position="29"/>
        <end position="410"/>
    </location>
</feature>
<dbReference type="CDD" id="cd16894">
    <property type="entry name" value="MltD-like"/>
    <property type="match status" value="1"/>
</dbReference>
<evidence type="ECO:0000256" key="2">
    <source>
        <dbReference type="SAM" id="SignalP"/>
    </source>
</evidence>
<dbReference type="EMBL" id="JBHLXE010000108">
    <property type="protein sequence ID" value="MFC0180865.1"/>
    <property type="molecule type" value="Genomic_DNA"/>
</dbReference>
<evidence type="ECO:0000313" key="5">
    <source>
        <dbReference type="Proteomes" id="UP001589758"/>
    </source>
</evidence>
<keyword evidence="5" id="KW-1185">Reference proteome</keyword>
<proteinExistence type="inferred from homology"/>
<dbReference type="PANTHER" id="PTHR37423">
    <property type="entry name" value="SOLUBLE LYTIC MUREIN TRANSGLYCOSYLASE-RELATED"/>
    <property type="match status" value="1"/>
</dbReference>
<organism evidence="4 5">
    <name type="scientific">Thorsellia kenyensis</name>
    <dbReference type="NCBI Taxonomy" id="1549888"/>
    <lineage>
        <taxon>Bacteria</taxon>
        <taxon>Pseudomonadati</taxon>
        <taxon>Pseudomonadota</taxon>
        <taxon>Gammaproteobacteria</taxon>
        <taxon>Enterobacterales</taxon>
        <taxon>Thorselliaceae</taxon>
        <taxon>Thorsellia</taxon>
    </lineage>
</organism>
<dbReference type="PANTHER" id="PTHR37423:SF2">
    <property type="entry name" value="MEMBRANE-BOUND LYTIC MUREIN TRANSGLYCOSYLASE C"/>
    <property type="match status" value="1"/>
</dbReference>
<keyword evidence="2" id="KW-0732">Signal</keyword>
<dbReference type="CDD" id="cd00118">
    <property type="entry name" value="LysM"/>
    <property type="match status" value="1"/>
</dbReference>
<dbReference type="SUPFAM" id="SSF53955">
    <property type="entry name" value="Lysozyme-like"/>
    <property type="match status" value="1"/>
</dbReference>
<dbReference type="RefSeq" id="WP_385878087.1">
    <property type="nucleotide sequence ID" value="NZ_JBHLXE010000108.1"/>
</dbReference>
<dbReference type="Gene3D" id="1.10.530.10">
    <property type="match status" value="1"/>
</dbReference>
<reference evidence="4 5" key="1">
    <citation type="submission" date="2024-09" db="EMBL/GenBank/DDBJ databases">
        <authorList>
            <person name="Sun Q."/>
            <person name="Mori K."/>
        </authorList>
    </citation>
    <scope>NUCLEOTIDE SEQUENCE [LARGE SCALE GENOMIC DNA]</scope>
    <source>
        <strain evidence="4 5">CCM 8545</strain>
    </source>
</reference>
<dbReference type="Proteomes" id="UP001589758">
    <property type="component" value="Unassembled WGS sequence"/>
</dbReference>
<dbReference type="PROSITE" id="PS51257">
    <property type="entry name" value="PROKAR_LIPOPROTEIN"/>
    <property type="match status" value="1"/>
</dbReference>